<gene>
    <name evidence="3" type="ORF">ETD85_53850</name>
</gene>
<evidence type="ECO:0000256" key="1">
    <source>
        <dbReference type="SAM" id="MobiDB-lite"/>
    </source>
</evidence>
<accession>A0A5S4FFM3</accession>
<evidence type="ECO:0000313" key="4">
    <source>
        <dbReference type="Proteomes" id="UP000306628"/>
    </source>
</evidence>
<reference evidence="3 4" key="1">
    <citation type="submission" date="2019-05" db="EMBL/GenBank/DDBJ databases">
        <title>Draft genome sequence of Nonomuraea zeae DSM 100528.</title>
        <authorList>
            <person name="Saricaoglu S."/>
            <person name="Isik K."/>
        </authorList>
    </citation>
    <scope>NUCLEOTIDE SEQUENCE [LARGE SCALE GENOMIC DNA]</scope>
    <source>
        <strain evidence="3 4">DSM 100528</strain>
    </source>
</reference>
<feature type="chain" id="PRO_5024295779" description="Exo-alpha-sialidase" evidence="2">
    <location>
        <begin position="23"/>
        <end position="162"/>
    </location>
</feature>
<keyword evidence="4" id="KW-1185">Reference proteome</keyword>
<feature type="signal peptide" evidence="2">
    <location>
        <begin position="1"/>
        <end position="22"/>
    </location>
</feature>
<dbReference type="PROSITE" id="PS51257">
    <property type="entry name" value="PROKAR_LIPOPROTEIN"/>
    <property type="match status" value="1"/>
</dbReference>
<proteinExistence type="predicted"/>
<dbReference type="AlphaFoldDB" id="A0A5S4FFM3"/>
<sequence length="162" mass="15930">MGRAVRLSIAAGTALLALTACAGTPGRDGPSRDPGHSGGPSGASPDGAGGSITPEPVTGSGLAEISARPDRCAQPAAADLRVSPGGPRWRVLSAGEGHGRLDDLAVGGDGAVWAAHSTQRATAGAVETTSDGLRRWDGARWESFPLPGAAVTTVGAMSGELA</sequence>
<name>A0A5S4FFM3_9ACTN</name>
<feature type="region of interest" description="Disordered" evidence="1">
    <location>
        <begin position="24"/>
        <end position="87"/>
    </location>
</feature>
<dbReference type="Proteomes" id="UP000306628">
    <property type="component" value="Unassembled WGS sequence"/>
</dbReference>
<protein>
    <recommendedName>
        <fullName evidence="5">Exo-alpha-sialidase</fullName>
    </recommendedName>
</protein>
<dbReference type="EMBL" id="VCKX01000348">
    <property type="protein sequence ID" value="TMR18025.1"/>
    <property type="molecule type" value="Genomic_DNA"/>
</dbReference>
<evidence type="ECO:0008006" key="5">
    <source>
        <dbReference type="Google" id="ProtNLM"/>
    </source>
</evidence>
<evidence type="ECO:0000313" key="3">
    <source>
        <dbReference type="EMBL" id="TMR18025.1"/>
    </source>
</evidence>
<keyword evidence="2" id="KW-0732">Signal</keyword>
<evidence type="ECO:0000256" key="2">
    <source>
        <dbReference type="SAM" id="SignalP"/>
    </source>
</evidence>
<comment type="caution">
    <text evidence="3">The sequence shown here is derived from an EMBL/GenBank/DDBJ whole genome shotgun (WGS) entry which is preliminary data.</text>
</comment>
<organism evidence="3 4">
    <name type="scientific">Nonomuraea zeae</name>
    <dbReference type="NCBI Taxonomy" id="1642303"/>
    <lineage>
        <taxon>Bacteria</taxon>
        <taxon>Bacillati</taxon>
        <taxon>Actinomycetota</taxon>
        <taxon>Actinomycetes</taxon>
        <taxon>Streptosporangiales</taxon>
        <taxon>Streptosporangiaceae</taxon>
        <taxon>Nonomuraea</taxon>
    </lineage>
</organism>
<feature type="non-terminal residue" evidence="3">
    <location>
        <position position="162"/>
    </location>
</feature>